<protein>
    <submittedName>
        <fullName evidence="1">Uncharacterized conserved protein</fullName>
    </submittedName>
</protein>
<evidence type="ECO:0000313" key="1">
    <source>
        <dbReference type="EMBL" id="SQI29181.1"/>
    </source>
</evidence>
<evidence type="ECO:0000313" key="2">
    <source>
        <dbReference type="Proteomes" id="UP000249091"/>
    </source>
</evidence>
<keyword evidence="2" id="KW-1185">Reference proteome</keyword>
<accession>A0A2X4TPW3</accession>
<proteinExistence type="predicted"/>
<dbReference type="Gene3D" id="3.40.830.10">
    <property type="entry name" value="LigB-like"/>
    <property type="match status" value="1"/>
</dbReference>
<dbReference type="SUPFAM" id="SSF53213">
    <property type="entry name" value="LigB-like"/>
    <property type="match status" value="1"/>
</dbReference>
<reference evidence="1 2" key="1">
    <citation type="submission" date="2018-06" db="EMBL/GenBank/DDBJ databases">
        <authorList>
            <consortium name="Pathogen Informatics"/>
            <person name="Doyle S."/>
        </authorList>
    </citation>
    <scope>NUCLEOTIDE SEQUENCE [LARGE SCALE GENOMIC DNA]</scope>
    <source>
        <strain evidence="1 2">NCTC10994</strain>
    </source>
</reference>
<dbReference type="EMBL" id="LS483468">
    <property type="protein sequence ID" value="SQI29181.1"/>
    <property type="molecule type" value="Genomic_DNA"/>
</dbReference>
<dbReference type="AlphaFoldDB" id="A0A2X4TPW3"/>
<sequence length="237" mass="24260">MFIAGAFVPSPPLLVPELNGLAVAETDELRRAVLDIARQLAAATDWVVVGTGDTSTEVLPTARGTFRGYGADVPVALGPAAAGEPDPELPLAALVAGWMRDRVAPRTSVEVHILADDTDPGTCVNLGEKLRERLDADSVPRALLVVADGPATLTAKAPGAFDPRSGTVDAGLADALTAGDPDALLALDPGLCSEVRLGGRAAWQTLAGVFTAPPDSATVTYSAAPYGVGYHAGMWCP</sequence>
<dbReference type="STRING" id="1219011.GCA_001895045_00563"/>
<dbReference type="RefSeq" id="WP_072698515.1">
    <property type="nucleotide sequence ID" value="NZ_JAFBBL010000001.1"/>
</dbReference>
<dbReference type="CDD" id="cd07951">
    <property type="entry name" value="ED_3B_N_AMMECR1"/>
    <property type="match status" value="1"/>
</dbReference>
<dbReference type="KEGG" id="rcr:NCTC10994_00843"/>
<name>A0A2X4TPW3_9NOCA</name>
<gene>
    <name evidence="1" type="ORF">NCTC10994_00843</name>
</gene>
<organism evidence="1 2">
    <name type="scientific">Rhodococcus coprophilus</name>
    <dbReference type="NCBI Taxonomy" id="38310"/>
    <lineage>
        <taxon>Bacteria</taxon>
        <taxon>Bacillati</taxon>
        <taxon>Actinomycetota</taxon>
        <taxon>Actinomycetes</taxon>
        <taxon>Mycobacteriales</taxon>
        <taxon>Nocardiaceae</taxon>
        <taxon>Rhodococcus</taxon>
    </lineage>
</organism>
<dbReference type="Proteomes" id="UP000249091">
    <property type="component" value="Chromosome 1"/>
</dbReference>